<evidence type="ECO:0000256" key="3">
    <source>
        <dbReference type="ARBA" id="ARBA00022964"/>
    </source>
</evidence>
<dbReference type="GO" id="GO:0031418">
    <property type="term" value="F:L-ascorbic acid binding"/>
    <property type="evidence" value="ECO:0007669"/>
    <property type="project" value="InterPro"/>
</dbReference>
<evidence type="ECO:0000313" key="9">
    <source>
        <dbReference type="Proteomes" id="UP001153069"/>
    </source>
</evidence>
<keyword evidence="9" id="KW-1185">Reference proteome</keyword>
<feature type="compositionally biased region" description="Low complexity" evidence="6">
    <location>
        <begin position="12"/>
        <end position="29"/>
    </location>
</feature>
<comment type="caution">
    <text evidence="8">The sequence shown here is derived from an EMBL/GenBank/DDBJ whole genome shotgun (WGS) entry which is preliminary data.</text>
</comment>
<dbReference type="GO" id="GO:0004656">
    <property type="term" value="F:procollagen-proline 4-dioxygenase activity"/>
    <property type="evidence" value="ECO:0007669"/>
    <property type="project" value="TreeGrafter"/>
</dbReference>
<evidence type="ECO:0000256" key="4">
    <source>
        <dbReference type="ARBA" id="ARBA00023002"/>
    </source>
</evidence>
<dbReference type="GO" id="GO:0005506">
    <property type="term" value="F:iron ion binding"/>
    <property type="evidence" value="ECO:0007669"/>
    <property type="project" value="InterPro"/>
</dbReference>
<dbReference type="AlphaFoldDB" id="A0A9N8DFI2"/>
<dbReference type="Gene3D" id="2.60.120.620">
    <property type="entry name" value="q2cbj1_9rhob like domain"/>
    <property type="match status" value="1"/>
</dbReference>
<protein>
    <submittedName>
        <fullName evidence="8">P4Hc</fullName>
    </submittedName>
</protein>
<dbReference type="InterPro" id="IPR005123">
    <property type="entry name" value="Oxoglu/Fe-dep_dioxygenase_dom"/>
</dbReference>
<dbReference type="PROSITE" id="PS51471">
    <property type="entry name" value="FE2OG_OXY"/>
    <property type="match status" value="1"/>
</dbReference>
<keyword evidence="2" id="KW-0479">Metal-binding</keyword>
<keyword evidence="4" id="KW-0560">Oxidoreductase</keyword>
<dbReference type="SMART" id="SM00702">
    <property type="entry name" value="P4Hc"/>
    <property type="match status" value="1"/>
</dbReference>
<dbReference type="Pfam" id="PF13640">
    <property type="entry name" value="2OG-FeII_Oxy_3"/>
    <property type="match status" value="1"/>
</dbReference>
<dbReference type="PANTHER" id="PTHR10869">
    <property type="entry name" value="PROLYL 4-HYDROXYLASE ALPHA SUBUNIT"/>
    <property type="match status" value="1"/>
</dbReference>
<comment type="cofactor">
    <cofactor evidence="1">
        <name>L-ascorbate</name>
        <dbReference type="ChEBI" id="CHEBI:38290"/>
    </cofactor>
</comment>
<dbReference type="InterPro" id="IPR006620">
    <property type="entry name" value="Pro_4_hyd_alph"/>
</dbReference>
<proteinExistence type="predicted"/>
<dbReference type="InterPro" id="IPR045054">
    <property type="entry name" value="P4HA-like"/>
</dbReference>
<name>A0A9N8DFI2_9STRA</name>
<evidence type="ECO:0000259" key="7">
    <source>
        <dbReference type="PROSITE" id="PS51471"/>
    </source>
</evidence>
<dbReference type="EMBL" id="CAICTM010000131">
    <property type="protein sequence ID" value="CAB9502292.1"/>
    <property type="molecule type" value="Genomic_DNA"/>
</dbReference>
<feature type="domain" description="Fe2OG dioxygenase" evidence="7">
    <location>
        <begin position="132"/>
        <end position="233"/>
    </location>
</feature>
<dbReference type="GO" id="GO:0005783">
    <property type="term" value="C:endoplasmic reticulum"/>
    <property type="evidence" value="ECO:0007669"/>
    <property type="project" value="TreeGrafter"/>
</dbReference>
<evidence type="ECO:0000256" key="1">
    <source>
        <dbReference type="ARBA" id="ARBA00001961"/>
    </source>
</evidence>
<dbReference type="PANTHER" id="PTHR10869:SF236">
    <property type="entry name" value="PROLYL 4-HYDROXYLASE ALPHA SUBUNIT DOMAIN-CONTAINING PROTEIN"/>
    <property type="match status" value="1"/>
</dbReference>
<keyword evidence="3" id="KW-0223">Dioxygenase</keyword>
<evidence type="ECO:0000313" key="8">
    <source>
        <dbReference type="EMBL" id="CAB9502292.1"/>
    </source>
</evidence>
<sequence length="235" mass="26432">MPKKKKAKKETTVVSSVKDSKPSSSELPSNLLLPASKISPKKCSVEELLPGFIGVVHNFLTDTECQAWIDLVETQQTLEYVQHPASRYMAHRECFRWQRNDNRIADTLFERIQQCGVLPTLAFPNEIQPRACNPNIRLYKYEKGMSFGKHIDESNAVAGIGQTEVTVLVYLSDCQGGATRFYHPTGKKKEKSIAFSPQKGAMLLHIHGDRCLEHEADPVVQGLKYILRTDVVYGV</sequence>
<dbReference type="Proteomes" id="UP001153069">
    <property type="component" value="Unassembled WGS sequence"/>
</dbReference>
<reference evidence="8" key="1">
    <citation type="submission" date="2020-06" db="EMBL/GenBank/DDBJ databases">
        <authorList>
            <consortium name="Plant Systems Biology data submission"/>
        </authorList>
    </citation>
    <scope>NUCLEOTIDE SEQUENCE</scope>
    <source>
        <strain evidence="8">D6</strain>
    </source>
</reference>
<keyword evidence="5" id="KW-0408">Iron</keyword>
<feature type="region of interest" description="Disordered" evidence="6">
    <location>
        <begin position="1"/>
        <end position="29"/>
    </location>
</feature>
<organism evidence="8 9">
    <name type="scientific">Seminavis robusta</name>
    <dbReference type="NCBI Taxonomy" id="568900"/>
    <lineage>
        <taxon>Eukaryota</taxon>
        <taxon>Sar</taxon>
        <taxon>Stramenopiles</taxon>
        <taxon>Ochrophyta</taxon>
        <taxon>Bacillariophyta</taxon>
        <taxon>Bacillariophyceae</taxon>
        <taxon>Bacillariophycidae</taxon>
        <taxon>Naviculales</taxon>
        <taxon>Naviculaceae</taxon>
        <taxon>Seminavis</taxon>
    </lineage>
</organism>
<evidence type="ECO:0000256" key="2">
    <source>
        <dbReference type="ARBA" id="ARBA00022723"/>
    </source>
</evidence>
<dbReference type="InterPro" id="IPR044862">
    <property type="entry name" value="Pro_4_hyd_alph_FE2OG_OXY"/>
</dbReference>
<dbReference type="OrthoDB" id="69177at2759"/>
<evidence type="ECO:0000256" key="6">
    <source>
        <dbReference type="SAM" id="MobiDB-lite"/>
    </source>
</evidence>
<evidence type="ECO:0000256" key="5">
    <source>
        <dbReference type="ARBA" id="ARBA00023004"/>
    </source>
</evidence>
<gene>
    <name evidence="8" type="ORF">SEMRO_132_G062770.1</name>
</gene>
<accession>A0A9N8DFI2</accession>